<evidence type="ECO:0000313" key="2">
    <source>
        <dbReference type="Proteomes" id="UP001367508"/>
    </source>
</evidence>
<keyword evidence="2" id="KW-1185">Reference proteome</keyword>
<evidence type="ECO:0000313" key="1">
    <source>
        <dbReference type="EMBL" id="KAK7321142.1"/>
    </source>
</evidence>
<proteinExistence type="predicted"/>
<dbReference type="EMBL" id="JAYMYQ010000007">
    <property type="protein sequence ID" value="KAK7321142.1"/>
    <property type="molecule type" value="Genomic_DNA"/>
</dbReference>
<sequence>MANWERRLVACLMAWRPPVYLKERPGAPPGDRTGNLKEPEQQVVPLGQAQAIPLSSIASFCSLLAPFHIVIILADTVSVESSTGCPYPGELAIYERTSLVIASPDLLELMRMAESLCLCLRSAGQSPSLFSWPKTLLARRLQSAFLLFFPPSRACLPLVARTRAKKGKLLFSGPQT</sequence>
<dbReference type="AlphaFoldDB" id="A0AAN9KRN9"/>
<accession>A0AAN9KRN9</accession>
<protein>
    <submittedName>
        <fullName evidence="1">Uncharacterized protein</fullName>
    </submittedName>
</protein>
<name>A0AAN9KRN9_CANGL</name>
<gene>
    <name evidence="1" type="ORF">VNO77_31453</name>
</gene>
<dbReference type="Proteomes" id="UP001367508">
    <property type="component" value="Unassembled WGS sequence"/>
</dbReference>
<organism evidence="1 2">
    <name type="scientific">Canavalia gladiata</name>
    <name type="common">Sword bean</name>
    <name type="synonym">Dolichos gladiatus</name>
    <dbReference type="NCBI Taxonomy" id="3824"/>
    <lineage>
        <taxon>Eukaryota</taxon>
        <taxon>Viridiplantae</taxon>
        <taxon>Streptophyta</taxon>
        <taxon>Embryophyta</taxon>
        <taxon>Tracheophyta</taxon>
        <taxon>Spermatophyta</taxon>
        <taxon>Magnoliopsida</taxon>
        <taxon>eudicotyledons</taxon>
        <taxon>Gunneridae</taxon>
        <taxon>Pentapetalae</taxon>
        <taxon>rosids</taxon>
        <taxon>fabids</taxon>
        <taxon>Fabales</taxon>
        <taxon>Fabaceae</taxon>
        <taxon>Papilionoideae</taxon>
        <taxon>50 kb inversion clade</taxon>
        <taxon>NPAAA clade</taxon>
        <taxon>indigoferoid/millettioid clade</taxon>
        <taxon>Phaseoleae</taxon>
        <taxon>Canavalia</taxon>
    </lineage>
</organism>
<comment type="caution">
    <text evidence="1">The sequence shown here is derived from an EMBL/GenBank/DDBJ whole genome shotgun (WGS) entry which is preliminary data.</text>
</comment>
<reference evidence="1 2" key="1">
    <citation type="submission" date="2024-01" db="EMBL/GenBank/DDBJ databases">
        <title>The genomes of 5 underutilized Papilionoideae crops provide insights into root nodulation and disease resistanc.</title>
        <authorList>
            <person name="Jiang F."/>
        </authorList>
    </citation>
    <scope>NUCLEOTIDE SEQUENCE [LARGE SCALE GENOMIC DNA]</scope>
    <source>
        <strain evidence="1">LVBAO_FW01</strain>
        <tissue evidence="1">Leaves</tissue>
    </source>
</reference>